<dbReference type="EMBL" id="AP021857">
    <property type="protein sequence ID" value="BBO22239.1"/>
    <property type="molecule type" value="Genomic_DNA"/>
</dbReference>
<dbReference type="Gene3D" id="3.40.630.30">
    <property type="match status" value="1"/>
</dbReference>
<evidence type="ECO:0000313" key="2">
    <source>
        <dbReference type="EMBL" id="BBO22239.1"/>
    </source>
</evidence>
<feature type="domain" description="N-acetyltransferase" evidence="1">
    <location>
        <begin position="4"/>
        <end position="157"/>
    </location>
</feature>
<dbReference type="GO" id="GO:0016747">
    <property type="term" value="F:acyltransferase activity, transferring groups other than amino-acyl groups"/>
    <property type="evidence" value="ECO:0007669"/>
    <property type="project" value="InterPro"/>
</dbReference>
<dbReference type="KEGG" id="ddz:DSYM_29380"/>
<dbReference type="PROSITE" id="PS51186">
    <property type="entry name" value="GNAT"/>
    <property type="match status" value="1"/>
</dbReference>
<dbReference type="PANTHER" id="PTHR43305:SF1">
    <property type="entry name" value="FAMILY N-ACETYLTRANSFERASE, PUTATIVE (AFU_ORTHOLOGUE AFUA_2G01380)-RELATED"/>
    <property type="match status" value="1"/>
</dbReference>
<dbReference type="InterPro" id="IPR052777">
    <property type="entry name" value="Acetyltransferase_Enz"/>
</dbReference>
<dbReference type="PANTHER" id="PTHR43305">
    <property type="entry name" value="FAMILY N-ACETYLTRANSFERASE, PUTATIVE (AFU_ORTHOLOGUE AFUA_2G01380)-RELATED"/>
    <property type="match status" value="1"/>
</dbReference>
<dbReference type="AlphaFoldDB" id="A0A809R3X7"/>
<dbReference type="InterPro" id="IPR016181">
    <property type="entry name" value="Acyl_CoA_acyltransferase"/>
</dbReference>
<sequence>MSGIQIMPAHGAEAIPVARELFVEYAEQLGADLCFQNFAEELATLPGAYAPPRGGVWLARVDGHDAGCVALRPLDAQAAELKRMYVRRAWRGRRLGRRLGETAIGFARAAGYRAVCLDTLSGMKEALALYRSFGFRPTRAYCHNPLPDTVWMELELDRQDKRA</sequence>
<dbReference type="SUPFAM" id="SSF55729">
    <property type="entry name" value="Acyl-CoA N-acyltransferases (Nat)"/>
    <property type="match status" value="1"/>
</dbReference>
<protein>
    <submittedName>
        <fullName evidence="2">GNAT family N-acetyltransferase</fullName>
    </submittedName>
</protein>
<dbReference type="Pfam" id="PF13508">
    <property type="entry name" value="Acetyltransf_7"/>
    <property type="match status" value="1"/>
</dbReference>
<dbReference type="Proteomes" id="UP000662914">
    <property type="component" value="Chromosome"/>
</dbReference>
<accession>A0A809R3X7</accession>
<gene>
    <name evidence="2" type="ORF">DSYM_29380</name>
</gene>
<dbReference type="InterPro" id="IPR000182">
    <property type="entry name" value="GNAT_dom"/>
</dbReference>
<evidence type="ECO:0000259" key="1">
    <source>
        <dbReference type="PROSITE" id="PS51186"/>
    </source>
</evidence>
<keyword evidence="2" id="KW-0808">Transferase</keyword>
<proteinExistence type="predicted"/>
<name>A0A809R3X7_9PROT</name>
<evidence type="ECO:0000313" key="3">
    <source>
        <dbReference type="Proteomes" id="UP000662914"/>
    </source>
</evidence>
<reference evidence="2" key="1">
    <citation type="journal article" name="DNA Res.">
        <title>The physiological potential of anammox bacteria as revealed by their core genome structure.</title>
        <authorList>
            <person name="Okubo T."/>
            <person name="Toyoda A."/>
            <person name="Fukuhara K."/>
            <person name="Uchiyama I."/>
            <person name="Harigaya Y."/>
            <person name="Kuroiwa M."/>
            <person name="Suzuki T."/>
            <person name="Murakami Y."/>
            <person name="Suwa Y."/>
            <person name="Takami H."/>
        </authorList>
    </citation>
    <scope>NUCLEOTIDE SEQUENCE</scope>
    <source>
        <strain evidence="2">317325-3</strain>
    </source>
</reference>
<organism evidence="2 3">
    <name type="scientific">Candidatus Desulfobacillus denitrificans</name>
    <dbReference type="NCBI Taxonomy" id="2608985"/>
    <lineage>
        <taxon>Bacteria</taxon>
        <taxon>Pseudomonadati</taxon>
        <taxon>Pseudomonadota</taxon>
        <taxon>Betaproteobacteria</taxon>
        <taxon>Candidatus Desulfobacillus</taxon>
    </lineage>
</organism>